<protein>
    <submittedName>
        <fullName evidence="1">Uncharacterized protein</fullName>
    </submittedName>
</protein>
<evidence type="ECO:0000313" key="2">
    <source>
        <dbReference type="Proteomes" id="UP000220006"/>
    </source>
</evidence>
<gene>
    <name evidence="1" type="ORF">COM96_25370</name>
</gene>
<organism evidence="1 2">
    <name type="scientific">Bacillus cereus</name>
    <dbReference type="NCBI Taxonomy" id="1396"/>
    <lineage>
        <taxon>Bacteria</taxon>
        <taxon>Bacillati</taxon>
        <taxon>Bacillota</taxon>
        <taxon>Bacilli</taxon>
        <taxon>Bacillales</taxon>
        <taxon>Bacillaceae</taxon>
        <taxon>Bacillus</taxon>
        <taxon>Bacillus cereus group</taxon>
    </lineage>
</organism>
<sequence>MIRIIPFIYIFHKMIICNSLWDLYKMNDKNNFLDKERRKALIMFNCHKKTNTKNILKTNLKTSEKLSEVFSFFSMLLKTQ</sequence>
<dbReference type="EMBL" id="NVLK01000068">
    <property type="protein sequence ID" value="PEC19393.1"/>
    <property type="molecule type" value="Genomic_DNA"/>
</dbReference>
<proteinExistence type="predicted"/>
<evidence type="ECO:0000313" key="1">
    <source>
        <dbReference type="EMBL" id="PEC19393.1"/>
    </source>
</evidence>
<accession>A0A2A7HRB5</accession>
<name>A0A2A7HRB5_BACCE</name>
<dbReference type="Proteomes" id="UP000220006">
    <property type="component" value="Unassembled WGS sequence"/>
</dbReference>
<dbReference type="AlphaFoldDB" id="A0A2A7HRB5"/>
<reference evidence="1 2" key="1">
    <citation type="submission" date="2017-09" db="EMBL/GenBank/DDBJ databases">
        <title>Large-scale bioinformatics analysis of Bacillus genomes uncovers conserved roles of natural products in bacterial physiology.</title>
        <authorList>
            <consortium name="Agbiome Team Llc"/>
            <person name="Bleich R.M."/>
            <person name="Grubbs K.J."/>
            <person name="Santa Maria K.C."/>
            <person name="Allen S.E."/>
            <person name="Farag S."/>
            <person name="Shank E.A."/>
            <person name="Bowers A."/>
        </authorList>
    </citation>
    <scope>NUCLEOTIDE SEQUENCE [LARGE SCALE GENOMIC DNA]</scope>
    <source>
        <strain evidence="1 2">AFS096845</strain>
    </source>
</reference>
<comment type="caution">
    <text evidence="1">The sequence shown here is derived from an EMBL/GenBank/DDBJ whole genome shotgun (WGS) entry which is preliminary data.</text>
</comment>